<dbReference type="PANTHER" id="PTHR13774:SF32">
    <property type="entry name" value="ANTISENSE-ENHANCING SEQUENCE 1"/>
    <property type="match status" value="1"/>
</dbReference>
<protein>
    <submittedName>
        <fullName evidence="3">PhzF family phenazine biosynthesis protein</fullName>
    </submittedName>
</protein>
<dbReference type="KEGG" id="trb:HB776_30440"/>
<dbReference type="GO" id="GO:0005737">
    <property type="term" value="C:cytoplasm"/>
    <property type="evidence" value="ECO:0007669"/>
    <property type="project" value="TreeGrafter"/>
</dbReference>
<dbReference type="Proteomes" id="UP000515291">
    <property type="component" value="Chromosome"/>
</dbReference>
<evidence type="ECO:0000256" key="1">
    <source>
        <dbReference type="ARBA" id="ARBA00008270"/>
    </source>
</evidence>
<evidence type="ECO:0000313" key="4">
    <source>
        <dbReference type="Proteomes" id="UP000515291"/>
    </source>
</evidence>
<sequence length="303" mass="32739">MIDYVTVDVFTDQRFGGNPLAVVPDARGIDDALLQKIATEFNYSETTFVFPPDEPAHTARVRIFTPTDEIPFAGHPNVGTAFVLGRQGTAFGKPVGDRMVFEEKAGLVHLDLLRDGGAIVGTGFVAPQPLTMHGEIDRDMMAACVSLAPDAIVTSTHGPRMVSVGLPFAVTELASLDALASARPNTTAFEQAERKHRHHDDRFSAFIYVRIGDGFDRLRARMFAPLDNVPEDPATGSASAALAAYLVTLDPRRDAVCSITIEQGVEMGRRSLIEVGVHKAEGQVQSVRISGRCVPVMQGRIDV</sequence>
<dbReference type="Pfam" id="PF02567">
    <property type="entry name" value="PhzC-PhzF"/>
    <property type="match status" value="1"/>
</dbReference>
<dbReference type="SUPFAM" id="SSF54506">
    <property type="entry name" value="Diaminopimelate epimerase-like"/>
    <property type="match status" value="1"/>
</dbReference>
<dbReference type="AlphaFoldDB" id="A0A7G6U7S2"/>
<dbReference type="RefSeq" id="WP_184513902.1">
    <property type="nucleotide sequence ID" value="NZ_CP050292.1"/>
</dbReference>
<evidence type="ECO:0000313" key="3">
    <source>
        <dbReference type="EMBL" id="QND75054.1"/>
    </source>
</evidence>
<dbReference type="InterPro" id="IPR003719">
    <property type="entry name" value="Phenazine_PhzF-like"/>
</dbReference>
<accession>A0A7G6U7S2</accession>
<dbReference type="PANTHER" id="PTHR13774">
    <property type="entry name" value="PHENAZINE BIOSYNTHESIS PROTEIN"/>
    <property type="match status" value="1"/>
</dbReference>
<dbReference type="GO" id="GO:0016853">
    <property type="term" value="F:isomerase activity"/>
    <property type="evidence" value="ECO:0007669"/>
    <property type="project" value="TreeGrafter"/>
</dbReference>
<evidence type="ECO:0000256" key="2">
    <source>
        <dbReference type="PIRSR" id="PIRSR016184-1"/>
    </source>
</evidence>
<dbReference type="NCBIfam" id="TIGR00654">
    <property type="entry name" value="PhzF_family"/>
    <property type="match status" value="1"/>
</dbReference>
<dbReference type="EMBL" id="CP050292">
    <property type="protein sequence ID" value="QND75054.1"/>
    <property type="molecule type" value="Genomic_DNA"/>
</dbReference>
<organism evidence="3 4">
    <name type="scientific">Tardiphaga robiniae</name>
    <dbReference type="NCBI Taxonomy" id="943830"/>
    <lineage>
        <taxon>Bacteria</taxon>
        <taxon>Pseudomonadati</taxon>
        <taxon>Pseudomonadota</taxon>
        <taxon>Alphaproteobacteria</taxon>
        <taxon>Hyphomicrobiales</taxon>
        <taxon>Nitrobacteraceae</taxon>
        <taxon>Tardiphaga</taxon>
    </lineage>
</organism>
<reference evidence="4" key="1">
    <citation type="journal article" date="2020" name="Mol. Plant Microbe">
        <title>Rhizobial microsymbionts of the narrowly endemic Oxytropis species growing in Kamchatka are characterized by significant genetic diversity and possess a set of genes that are associated with T3SS and T6SS secretion systems and can affect the development of symbiosis.</title>
        <authorList>
            <person name="Safronova V."/>
            <person name="Guro P."/>
            <person name="Sazanova A."/>
            <person name="Kuznetsova I."/>
            <person name="Belimov A."/>
            <person name="Yakubov V."/>
            <person name="Chirak E."/>
            <person name="Afonin A."/>
            <person name="Gogolev Y."/>
            <person name="Andronov E."/>
            <person name="Tikhonovich I."/>
        </authorList>
    </citation>
    <scope>NUCLEOTIDE SEQUENCE [LARGE SCALE GENOMIC DNA]</scope>
    <source>
        <strain evidence="4">581</strain>
    </source>
</reference>
<comment type="similarity">
    <text evidence="1">Belongs to the PhzF family.</text>
</comment>
<dbReference type="Gene3D" id="3.10.310.10">
    <property type="entry name" value="Diaminopimelate Epimerase, Chain A, domain 1"/>
    <property type="match status" value="2"/>
</dbReference>
<dbReference type="PIRSF" id="PIRSF016184">
    <property type="entry name" value="PhzC_PhzF"/>
    <property type="match status" value="1"/>
</dbReference>
<feature type="active site" evidence="2">
    <location>
        <position position="45"/>
    </location>
</feature>
<name>A0A7G6U7S2_9BRAD</name>
<proteinExistence type="inferred from homology"/>
<gene>
    <name evidence="3" type="ORF">HB776_30440</name>
</gene>